<dbReference type="Proteomes" id="UP000887576">
    <property type="component" value="Unplaced"/>
</dbReference>
<proteinExistence type="predicted"/>
<reference evidence="2" key="1">
    <citation type="submission" date="2022-11" db="UniProtKB">
        <authorList>
            <consortium name="WormBaseParasite"/>
        </authorList>
    </citation>
    <scope>IDENTIFICATION</scope>
</reference>
<accession>A0AC34RP48</accession>
<evidence type="ECO:0000313" key="1">
    <source>
        <dbReference type="Proteomes" id="UP000887576"/>
    </source>
</evidence>
<evidence type="ECO:0000313" key="2">
    <source>
        <dbReference type="WBParaSite" id="JU765_v2.g8594.t1"/>
    </source>
</evidence>
<protein>
    <submittedName>
        <fullName evidence="2">DUF19 domain-containing protein</fullName>
    </submittedName>
</protein>
<name>A0AC34RP48_9BILA</name>
<dbReference type="WBParaSite" id="JU765_v2.g8594.t1">
    <property type="protein sequence ID" value="JU765_v2.g8594.t1"/>
    <property type="gene ID" value="JU765_v2.g8594"/>
</dbReference>
<sequence length="329" mass="37906">MINNRVLISFFFFSEYLIQLIFATSALTVHCPHYINDHIQQCVQPVSDYAKVLYQKENSSSASPNNGFNQAIQFPKLRGQVFEELCRLIHDFETCVKPYEEKCPRHITINLIDASYGFLCNAGYETFMNSAECLMELDQRPSVKHCHDETLKDIEKANKELKITMSQKLDRMCEALNFFAGCVRHPIRHNCGLEAWQVIFRVLKDTTKTLMPACQFTGTSSKIIHEKYQINEATTTTITTTIEPFLSNPKQKPDLPVSGMKEQIRDRNLSEREKASSRRTKERTTEEKTVKFSQLESKQEFGANLALKNYNLSLMTLLFSTFLTVLILK</sequence>
<organism evidence="1 2">
    <name type="scientific">Panagrolaimus sp. JU765</name>
    <dbReference type="NCBI Taxonomy" id="591449"/>
    <lineage>
        <taxon>Eukaryota</taxon>
        <taxon>Metazoa</taxon>
        <taxon>Ecdysozoa</taxon>
        <taxon>Nematoda</taxon>
        <taxon>Chromadorea</taxon>
        <taxon>Rhabditida</taxon>
        <taxon>Tylenchina</taxon>
        <taxon>Panagrolaimomorpha</taxon>
        <taxon>Panagrolaimoidea</taxon>
        <taxon>Panagrolaimidae</taxon>
        <taxon>Panagrolaimus</taxon>
    </lineage>
</organism>